<feature type="transmembrane region" description="Helical" evidence="1">
    <location>
        <begin position="28"/>
        <end position="48"/>
    </location>
</feature>
<comment type="caution">
    <text evidence="2">The sequence shown here is derived from an EMBL/GenBank/DDBJ whole genome shotgun (WGS) entry which is preliminary data.</text>
</comment>
<evidence type="ECO:0000313" key="3">
    <source>
        <dbReference type="Proteomes" id="UP000290819"/>
    </source>
</evidence>
<sequence>MAVDILAASAVAVFTAVASVPHRPFTAAAIATADFATMAVIIATGFIARITATATSTGAIITAAIIPPITIRAAAGSSGPITARAASAAGIAGTIRIAIGKHDRHEKGAPTAPFVDVA</sequence>
<reference evidence="2 3" key="1">
    <citation type="submission" date="2017-03" db="EMBL/GenBank/DDBJ databases">
        <authorList>
            <person name="Safronova V.I."/>
            <person name="Sazanova A.L."/>
            <person name="Chirak E.R."/>
        </authorList>
    </citation>
    <scope>NUCLEOTIDE SEQUENCE [LARGE SCALE GENOMIC DNA]</scope>
    <source>
        <strain evidence="2 3">Opo-243</strain>
    </source>
</reference>
<proteinExistence type="predicted"/>
<accession>A0A4Q1VDY6</accession>
<protein>
    <submittedName>
        <fullName evidence="2">Uncharacterized protein</fullName>
    </submittedName>
</protein>
<keyword evidence="1" id="KW-1133">Transmembrane helix</keyword>
<keyword evidence="3" id="KW-1185">Reference proteome</keyword>
<evidence type="ECO:0000256" key="1">
    <source>
        <dbReference type="SAM" id="Phobius"/>
    </source>
</evidence>
<dbReference type="Proteomes" id="UP000290819">
    <property type="component" value="Unassembled WGS sequence"/>
</dbReference>
<organism evidence="2 3">
    <name type="scientific">Bradyrhizobium betae</name>
    <dbReference type="NCBI Taxonomy" id="244734"/>
    <lineage>
        <taxon>Bacteria</taxon>
        <taxon>Pseudomonadati</taxon>
        <taxon>Pseudomonadota</taxon>
        <taxon>Alphaproteobacteria</taxon>
        <taxon>Hyphomicrobiales</taxon>
        <taxon>Nitrobacteraceae</taxon>
        <taxon>Bradyrhizobium</taxon>
    </lineage>
</organism>
<dbReference type="EMBL" id="MZXW01000016">
    <property type="protein sequence ID" value="RXT48387.1"/>
    <property type="molecule type" value="Genomic_DNA"/>
</dbReference>
<keyword evidence="1" id="KW-0812">Transmembrane</keyword>
<gene>
    <name evidence="2" type="ORF">B5V03_10525</name>
</gene>
<keyword evidence="1" id="KW-0472">Membrane</keyword>
<name>A0A4Q1VDY6_9BRAD</name>
<dbReference type="AlphaFoldDB" id="A0A4Q1VDY6"/>
<evidence type="ECO:0000313" key="2">
    <source>
        <dbReference type="EMBL" id="RXT48387.1"/>
    </source>
</evidence>